<dbReference type="Pfam" id="PF09588">
    <property type="entry name" value="YqaJ"/>
    <property type="match status" value="1"/>
</dbReference>
<dbReference type="PANTHER" id="PTHR46609">
    <property type="entry name" value="EXONUCLEASE, PHAGE-TYPE/RECB, C-TERMINAL DOMAIN-CONTAINING PROTEIN"/>
    <property type="match status" value="1"/>
</dbReference>
<sequence length="1346" mass="153929">MTEFRCFYCTNVRSRDFAELVDHCIIRHDSEELKLKVATRVSSSTTNVRTKNFKLIPAEIKKDNKFIIPQCESCTLNVCNISSELLSPVKKKCGTESEQNDTESISLTQKLSSVSIKDNSHILVNSGNDSANDHESMVTSSKMSTKHTQTEDSAVINLNETNTNDQVLLKEILQLVPSVLENLKSCNKQDMYVKFHTLINEKKLPMNNIAFLLFSDVVEWYSKSNTHAMRYSQDVKQFWKVGHELFKGKFLRFMAGWKNQGQEAKGHTKPEESVINFAVPDRKYLDSTELSHKLKNIQPGILNEMIELIYADSCCLSKTFKLCVDGKKINHGAQNQVYGDVNLWGYEGPPTLQDCKDKLSIDKKLVEDFTEILNKIEKRDIYDLNHTPEHLKNDISRVAKQMICNLSQRLRKLRTVKQSKMNGILLEKTVKVTGSTAHQALGLSGLKKLQEHFEYVFHQKDRPDFSEDAQKRMKYGTDNEINAIGTLVSKILPIFYPNFSYVEEGCEVVCDKDETFLIVSPDGSARYFNSENYKPSDAVDLAIEIKCPYPNKLYTTPVYYKMPWYYVIQVLSEMYVLNASSLLFLCYSTDSTTVCVANFDEELWNEILAKLKTIYGTEKPVMPKKLPDELKTIKEKIKTYCDNKVQFLAEIPSCQVSRECKHEHSSVESEKIGRNCHTKCLDSVKPQTKHDVTTLQMTTIEINSCLDQAYSLERHLASEVLIFLISDLDRIHSTRVGFSMKGYSLTSSVMRKMIDDTLQKCYPNGLYTPVVSFDGQWSQLAVISSNGIKNTNIVKAKSLNELIEQTLVEQKFRKNEEHHNFYALVVSQNNRQDSRLYKTSPNVLKFLKSKISLNEESTEVEEEEATSKTVLDALPPQIAETVNENMISEIDSVCINLKQHTCTHISVDMTDSLNDIFEDNLLEKITESMEVDVSDPIDTSATSTELNDSPMSFLTASDFERMLSALVLDNKVSAIKWQSLKIEDFANYFELHDGIGKKFTRHELQICVRTISQKLKTESIQFTLSWPKAKLIELLFQCVSSPLSLQKKLLGKKKRKKMLSLKKLCTIQIDKFPKHILNIIYAEHIFPGRFNDWQQHSPFAKKTLISGIEQAVTCLALVEDLVDKQSNGFAQKTFSEDVEKALHSNGDFNEALFCRLIREWYAAEDDPGIDVIDRIKRRLRFRDWLLKDINFMQFPPPGLHVKGIPHIMFEGLLTNIERRIQIIPFVKSGTYNSRALGSLEAENFFWAFQDLDPKGSGIIRPDDVPAAIRTACDLIGTRLDPNRNHIFDSPERAKRSYGKRKRGEISDPSMSSRGARPIRHHHRCDESKILPHVRMGLVWKLIIVTS</sequence>
<comment type="caution">
    <text evidence="3">The sequence shown here is derived from an EMBL/GenBank/DDBJ whole genome shotgun (WGS) entry which is preliminary data.</text>
</comment>
<dbReference type="GO" id="GO:0006281">
    <property type="term" value="P:DNA repair"/>
    <property type="evidence" value="ECO:0007669"/>
    <property type="project" value="UniProtKB-ARBA"/>
</dbReference>
<reference evidence="3" key="1">
    <citation type="submission" date="2018-11" db="EMBL/GenBank/DDBJ databases">
        <authorList>
            <person name="Alioto T."/>
            <person name="Alioto T."/>
        </authorList>
    </citation>
    <scope>NUCLEOTIDE SEQUENCE</scope>
</reference>
<dbReference type="EMBL" id="UYJE01002761">
    <property type="protein sequence ID" value="VDI13444.1"/>
    <property type="molecule type" value="Genomic_DNA"/>
</dbReference>
<feature type="region of interest" description="Disordered" evidence="1">
    <location>
        <begin position="1285"/>
        <end position="1320"/>
    </location>
</feature>
<dbReference type="SUPFAM" id="SSF52980">
    <property type="entry name" value="Restriction endonuclease-like"/>
    <property type="match status" value="1"/>
</dbReference>
<accession>A0A8B6D4Z1</accession>
<organism evidence="3 4">
    <name type="scientific">Mytilus galloprovincialis</name>
    <name type="common">Mediterranean mussel</name>
    <dbReference type="NCBI Taxonomy" id="29158"/>
    <lineage>
        <taxon>Eukaryota</taxon>
        <taxon>Metazoa</taxon>
        <taxon>Spiralia</taxon>
        <taxon>Lophotrochozoa</taxon>
        <taxon>Mollusca</taxon>
        <taxon>Bivalvia</taxon>
        <taxon>Autobranchia</taxon>
        <taxon>Pteriomorphia</taxon>
        <taxon>Mytilida</taxon>
        <taxon>Mytiloidea</taxon>
        <taxon>Mytilidae</taxon>
        <taxon>Mytilinae</taxon>
        <taxon>Mytilus</taxon>
    </lineage>
</organism>
<dbReference type="InterPro" id="IPR019080">
    <property type="entry name" value="YqaJ_viral_recombinase"/>
</dbReference>
<feature type="domain" description="YqaJ viral recombinase" evidence="2">
    <location>
        <begin position="431"/>
        <end position="576"/>
    </location>
</feature>
<dbReference type="InterPro" id="IPR011335">
    <property type="entry name" value="Restrct_endonuc-II-like"/>
</dbReference>
<dbReference type="Gene3D" id="3.90.320.10">
    <property type="match status" value="1"/>
</dbReference>
<evidence type="ECO:0000256" key="1">
    <source>
        <dbReference type="SAM" id="MobiDB-lite"/>
    </source>
</evidence>
<dbReference type="InterPro" id="IPR011604">
    <property type="entry name" value="PDDEXK-like_dom_sf"/>
</dbReference>
<evidence type="ECO:0000313" key="4">
    <source>
        <dbReference type="Proteomes" id="UP000596742"/>
    </source>
</evidence>
<dbReference type="OrthoDB" id="6178516at2759"/>
<dbReference type="PANTHER" id="PTHR46609:SF8">
    <property type="entry name" value="YQAJ VIRAL RECOMBINASE DOMAIN-CONTAINING PROTEIN"/>
    <property type="match status" value="1"/>
</dbReference>
<keyword evidence="4" id="KW-1185">Reference proteome</keyword>
<proteinExistence type="predicted"/>
<feature type="compositionally biased region" description="Basic and acidic residues" evidence="1">
    <location>
        <begin position="1285"/>
        <end position="1294"/>
    </location>
</feature>
<evidence type="ECO:0000259" key="2">
    <source>
        <dbReference type="Pfam" id="PF09588"/>
    </source>
</evidence>
<gene>
    <name evidence="3" type="ORF">MGAL_10B079173</name>
</gene>
<dbReference type="Proteomes" id="UP000596742">
    <property type="component" value="Unassembled WGS sequence"/>
</dbReference>
<protein>
    <recommendedName>
        <fullName evidence="2">YqaJ viral recombinase domain-containing protein</fullName>
    </recommendedName>
</protein>
<dbReference type="InterPro" id="IPR051703">
    <property type="entry name" value="NF-kappa-B_Signaling_Reg"/>
</dbReference>
<name>A0A8B6D4Z1_MYTGA</name>
<evidence type="ECO:0000313" key="3">
    <source>
        <dbReference type="EMBL" id="VDI13444.1"/>
    </source>
</evidence>